<organism evidence="2 3">
    <name type="scientific">Endozoicomonas gorgoniicola</name>
    <dbReference type="NCBI Taxonomy" id="1234144"/>
    <lineage>
        <taxon>Bacteria</taxon>
        <taxon>Pseudomonadati</taxon>
        <taxon>Pseudomonadota</taxon>
        <taxon>Gammaproteobacteria</taxon>
        <taxon>Oceanospirillales</taxon>
        <taxon>Endozoicomonadaceae</taxon>
        <taxon>Endozoicomonas</taxon>
    </lineage>
</organism>
<sequence>MKLKLCLLVIIFQAIATHALTIEECDYFIDQWKSDIEILFNAANSNSVVSFESGSKFLNKKGNFLMYQQGMPFIDWISAKGLIGSTEHFNSHPYNIYMTKYPDSIKNHYSFKAEPKKELHCKYIYHEYYNNLFFCCLVDKHINPLKSGNIYLRRFDIGSF</sequence>
<dbReference type="RefSeq" id="WP_262566781.1">
    <property type="nucleotide sequence ID" value="NZ_JAPFCC010000001.1"/>
</dbReference>
<proteinExistence type="predicted"/>
<accession>A0ABT3MQZ1</accession>
<name>A0ABT3MQZ1_9GAMM</name>
<keyword evidence="3" id="KW-1185">Reference proteome</keyword>
<feature type="chain" id="PRO_5045840686" evidence="1">
    <location>
        <begin position="20"/>
        <end position="160"/>
    </location>
</feature>
<dbReference type="Proteomes" id="UP001209854">
    <property type="component" value="Unassembled WGS sequence"/>
</dbReference>
<evidence type="ECO:0000256" key="1">
    <source>
        <dbReference type="SAM" id="SignalP"/>
    </source>
</evidence>
<keyword evidence="1" id="KW-0732">Signal</keyword>
<feature type="signal peptide" evidence="1">
    <location>
        <begin position="1"/>
        <end position="19"/>
    </location>
</feature>
<gene>
    <name evidence="2" type="ORF">NX722_03810</name>
</gene>
<reference evidence="2 3" key="1">
    <citation type="submission" date="2022-10" db="EMBL/GenBank/DDBJ databases">
        <title>High-quality genome sequences of two octocoral-associated bacteria, Endozoicomonas euniceicola EF212 and Endozoicomonas gorgoniicola PS125.</title>
        <authorList>
            <person name="Chiou Y.-J."/>
            <person name="Chen Y.-H."/>
        </authorList>
    </citation>
    <scope>NUCLEOTIDE SEQUENCE [LARGE SCALE GENOMIC DNA]</scope>
    <source>
        <strain evidence="2 3">PS125</strain>
    </source>
</reference>
<comment type="caution">
    <text evidence="2">The sequence shown here is derived from an EMBL/GenBank/DDBJ whole genome shotgun (WGS) entry which is preliminary data.</text>
</comment>
<protein>
    <submittedName>
        <fullName evidence="2">Uncharacterized protein</fullName>
    </submittedName>
</protein>
<evidence type="ECO:0000313" key="3">
    <source>
        <dbReference type="Proteomes" id="UP001209854"/>
    </source>
</evidence>
<evidence type="ECO:0000313" key="2">
    <source>
        <dbReference type="EMBL" id="MCW7551777.1"/>
    </source>
</evidence>
<dbReference type="EMBL" id="JAPFCC010000001">
    <property type="protein sequence ID" value="MCW7551777.1"/>
    <property type="molecule type" value="Genomic_DNA"/>
</dbReference>